<dbReference type="SMART" id="SM00864">
    <property type="entry name" value="Tubulin"/>
    <property type="match status" value="1"/>
</dbReference>
<evidence type="ECO:0000256" key="2">
    <source>
        <dbReference type="ARBA" id="ARBA00009636"/>
    </source>
</evidence>
<evidence type="ECO:0000313" key="10">
    <source>
        <dbReference type="EMBL" id="KAL2918802.1"/>
    </source>
</evidence>
<dbReference type="InterPro" id="IPR002453">
    <property type="entry name" value="Beta_tubulin"/>
</dbReference>
<keyword evidence="4" id="KW-0547">Nucleotide-binding</keyword>
<dbReference type="Pfam" id="PF06258">
    <property type="entry name" value="Mito_fiss_Elm1"/>
    <property type="match status" value="1"/>
</dbReference>
<dbReference type="Pfam" id="PF00091">
    <property type="entry name" value="Tubulin"/>
    <property type="match status" value="1"/>
</dbReference>
<dbReference type="PROSITE" id="PS00227">
    <property type="entry name" value="TUBULIN"/>
    <property type="match status" value="1"/>
</dbReference>
<evidence type="ECO:0000256" key="1">
    <source>
        <dbReference type="ARBA" id="ARBA00004245"/>
    </source>
</evidence>
<evidence type="ECO:0000256" key="4">
    <source>
        <dbReference type="ARBA" id="ARBA00022741"/>
    </source>
</evidence>
<dbReference type="EMBL" id="JADGIZ020000005">
    <property type="protein sequence ID" value="KAL2918802.1"/>
    <property type="molecule type" value="Genomic_DNA"/>
</dbReference>
<feature type="domain" description="Tubulin/FtsZ GTPase" evidence="8">
    <location>
        <begin position="365"/>
        <end position="562"/>
    </location>
</feature>
<keyword evidence="6" id="KW-0963">Cytoplasm</keyword>
<feature type="region of interest" description="Disordered" evidence="7">
    <location>
        <begin position="737"/>
        <end position="765"/>
    </location>
</feature>
<dbReference type="PRINTS" id="PR01161">
    <property type="entry name" value="TUBULIN"/>
</dbReference>
<dbReference type="InterPro" id="IPR018316">
    <property type="entry name" value="Tubulin/FtsZ_2-layer-sand-dom"/>
</dbReference>
<evidence type="ECO:0000256" key="6">
    <source>
        <dbReference type="ARBA" id="ARBA00023212"/>
    </source>
</evidence>
<dbReference type="Gene3D" id="1.10.287.600">
    <property type="entry name" value="Helix hairpin bin"/>
    <property type="match status" value="1"/>
</dbReference>
<dbReference type="SUPFAM" id="SSF52490">
    <property type="entry name" value="Tubulin nucleotide-binding domain-like"/>
    <property type="match status" value="1"/>
</dbReference>
<dbReference type="InterPro" id="IPR036525">
    <property type="entry name" value="Tubulin/FtsZ_GTPase_sf"/>
</dbReference>
<dbReference type="Gene3D" id="3.30.1330.20">
    <property type="entry name" value="Tubulin/FtsZ, C-terminal domain"/>
    <property type="match status" value="1"/>
</dbReference>
<keyword evidence="5" id="KW-0342">GTP-binding</keyword>
<sequence length="765" mass="84629">MLGFPPVLKHVVPATSIRWLLPTFQLQFLDGASKRQRATADTAGQRGLPWFLASPTGDTLAGPPPALVISTCSETTLAALAVRRAGQSAGTKAIHVMGPAVDVTHFDACVLPRYIWPTFGKTGPKEVVRRIFRTDLHVNLITPERLQAASAEPVPAAFRDLQADRTVAVLVSGMPSGEFAFFSENGDLFLRQLKRTLMHRTKLMITLSHRTPEKLQRKIFEWEARLPEQDRERVYLWRGDGENPYEAMLALATDVVVLADSPMMVSEAICSGRRVYIAGLSAASGTLLAFHRGVQAAGQARVFRPSRAEPAGLADEGDEDVLCEGEPSVNMREIVHLQTGQCGNQHGIDPTGTYRGDSDLQLERINVYYNEATGGKYVPRAVLVDLEPGTMDSVRAGPFGQLFRPDNFVFGQSGAGNNWAKGHYTEGAELVDSVLDVVRKEAESCDCLQGFQITHSLGGGTGAGMGTLLISKIREEYPDRMMCTFSVVPSPKVSDTVVEPYNATLSVHQLVENSDETFCIDNEALYDICFRTLKLTTPTYGDLNHLVSAVMSGITTCLRFPGQLNADLRKLAVNMVPFPRLHFFMVGFAPLTSRGSQQYRALTVPELTQQMFDAKNMMAASDPRHGRYLTVAAMFRGRMSMKEVDEQMLNVQNKNSSYFVEWIPNNVKTAVCDIPPKGLKMSVTFVGNSTAIQELFKRISDQFTAMFRRKAFLHWYTGEGMDEMEFTEAESNMNDLVSEYQQYQDATAEEEGEFDEEEGEAEAEA</sequence>
<dbReference type="SUPFAM" id="SSF55307">
    <property type="entry name" value="Tubulin C-terminal domain-like"/>
    <property type="match status" value="1"/>
</dbReference>
<feature type="compositionally biased region" description="Acidic residues" evidence="7">
    <location>
        <begin position="747"/>
        <end position="765"/>
    </location>
</feature>
<dbReference type="Proteomes" id="UP001527925">
    <property type="component" value="Unassembled WGS sequence"/>
</dbReference>
<protein>
    <submittedName>
        <fullName evidence="10">Tubulin beta chain (Beta tubulin)</fullName>
    </submittedName>
</protein>
<keyword evidence="11" id="KW-1185">Reference proteome</keyword>
<feature type="domain" description="Tubulin/FtsZ 2-layer sandwich" evidence="9">
    <location>
        <begin position="564"/>
        <end position="701"/>
    </location>
</feature>
<evidence type="ECO:0000256" key="7">
    <source>
        <dbReference type="SAM" id="MobiDB-lite"/>
    </source>
</evidence>
<evidence type="ECO:0000256" key="3">
    <source>
        <dbReference type="ARBA" id="ARBA00022701"/>
    </source>
</evidence>
<evidence type="ECO:0000256" key="5">
    <source>
        <dbReference type="ARBA" id="ARBA00023134"/>
    </source>
</evidence>
<dbReference type="InterPro" id="IPR009367">
    <property type="entry name" value="Elm1-like"/>
</dbReference>
<dbReference type="PANTHER" id="PTHR11588">
    <property type="entry name" value="TUBULIN"/>
    <property type="match status" value="1"/>
</dbReference>
<organism evidence="10 11">
    <name type="scientific">Polyrhizophydium stewartii</name>
    <dbReference type="NCBI Taxonomy" id="2732419"/>
    <lineage>
        <taxon>Eukaryota</taxon>
        <taxon>Fungi</taxon>
        <taxon>Fungi incertae sedis</taxon>
        <taxon>Chytridiomycota</taxon>
        <taxon>Chytridiomycota incertae sedis</taxon>
        <taxon>Chytridiomycetes</taxon>
        <taxon>Rhizophydiales</taxon>
        <taxon>Rhizophydiales incertae sedis</taxon>
        <taxon>Polyrhizophydium</taxon>
    </lineage>
</organism>
<dbReference type="SMART" id="SM00865">
    <property type="entry name" value="Tubulin_C"/>
    <property type="match status" value="1"/>
</dbReference>
<dbReference type="InterPro" id="IPR017975">
    <property type="entry name" value="Tubulin_CS"/>
</dbReference>
<proteinExistence type="inferred from homology"/>
<evidence type="ECO:0000259" key="9">
    <source>
        <dbReference type="SMART" id="SM00865"/>
    </source>
</evidence>
<comment type="similarity">
    <text evidence="2">Belongs to the tubulin family.</text>
</comment>
<dbReference type="InterPro" id="IPR008280">
    <property type="entry name" value="Tub_FtsZ_C"/>
</dbReference>
<reference evidence="10 11" key="1">
    <citation type="submission" date="2023-09" db="EMBL/GenBank/DDBJ databases">
        <title>Pangenome analysis of Batrachochytrium dendrobatidis and related Chytrids.</title>
        <authorList>
            <person name="Yacoub M.N."/>
            <person name="Stajich J.E."/>
            <person name="James T.Y."/>
        </authorList>
    </citation>
    <scope>NUCLEOTIDE SEQUENCE [LARGE SCALE GENOMIC DNA]</scope>
    <source>
        <strain evidence="10 11">JEL0888</strain>
    </source>
</reference>
<dbReference type="CDD" id="cd02187">
    <property type="entry name" value="beta_tubulin"/>
    <property type="match status" value="1"/>
</dbReference>
<dbReference type="Pfam" id="PF03953">
    <property type="entry name" value="Tubulin_C"/>
    <property type="match status" value="1"/>
</dbReference>
<evidence type="ECO:0000259" key="8">
    <source>
        <dbReference type="SMART" id="SM00864"/>
    </source>
</evidence>
<comment type="caution">
    <text evidence="10">The sequence shown here is derived from an EMBL/GenBank/DDBJ whole genome shotgun (WGS) entry which is preliminary data.</text>
</comment>
<evidence type="ECO:0000313" key="11">
    <source>
        <dbReference type="Proteomes" id="UP001527925"/>
    </source>
</evidence>
<keyword evidence="3" id="KW-0493">Microtubule</keyword>
<dbReference type="InterPro" id="IPR037103">
    <property type="entry name" value="Tubulin/FtsZ-like_C"/>
</dbReference>
<accession>A0ABR4NGY8</accession>
<dbReference type="Gene3D" id="3.40.50.1440">
    <property type="entry name" value="Tubulin/FtsZ, GTPase domain"/>
    <property type="match status" value="1"/>
</dbReference>
<dbReference type="InterPro" id="IPR023123">
    <property type="entry name" value="Tubulin_C"/>
</dbReference>
<dbReference type="InterPro" id="IPR000217">
    <property type="entry name" value="Tubulin"/>
</dbReference>
<gene>
    <name evidence="10" type="primary">TUB2_2</name>
    <name evidence="10" type="ORF">HK105_201636</name>
</gene>
<comment type="subcellular location">
    <subcellularLocation>
        <location evidence="1">Cytoplasm</location>
        <location evidence="1">Cytoskeleton</location>
    </subcellularLocation>
</comment>
<dbReference type="InterPro" id="IPR003008">
    <property type="entry name" value="Tubulin_FtsZ_GTPase"/>
</dbReference>
<name>A0ABR4NGY8_9FUNG</name>
<dbReference type="PRINTS" id="PR01163">
    <property type="entry name" value="BETATUBULIN"/>
</dbReference>
<keyword evidence="6" id="KW-0206">Cytoskeleton</keyword>